<dbReference type="Proteomes" id="UP000006038">
    <property type="component" value="Chromosome 3"/>
</dbReference>
<dbReference type="PROSITE" id="PS51257">
    <property type="entry name" value="PROKAR_LIPOPROTEIN"/>
    <property type="match status" value="1"/>
</dbReference>
<name>J3LK48_ORYBR</name>
<keyword evidence="2" id="KW-1185">Reference proteome</keyword>
<dbReference type="HOGENOM" id="CLU_3109604_0_0_1"/>
<sequence>MWFAARLPMSAISALHGSISACTYPCLVFKQKSFTTGSPSFLLPSNHRKSG</sequence>
<dbReference type="AlphaFoldDB" id="J3LK48"/>
<proteinExistence type="predicted"/>
<reference evidence="1" key="2">
    <citation type="submission" date="2013-04" db="UniProtKB">
        <authorList>
            <consortium name="EnsemblPlants"/>
        </authorList>
    </citation>
    <scope>IDENTIFICATION</scope>
</reference>
<reference evidence="1" key="1">
    <citation type="journal article" date="2013" name="Nat. Commun.">
        <title>Whole-genome sequencing of Oryza brachyantha reveals mechanisms underlying Oryza genome evolution.</title>
        <authorList>
            <person name="Chen J."/>
            <person name="Huang Q."/>
            <person name="Gao D."/>
            <person name="Wang J."/>
            <person name="Lang Y."/>
            <person name="Liu T."/>
            <person name="Li B."/>
            <person name="Bai Z."/>
            <person name="Luis Goicoechea J."/>
            <person name="Liang C."/>
            <person name="Chen C."/>
            <person name="Zhang W."/>
            <person name="Sun S."/>
            <person name="Liao Y."/>
            <person name="Zhang X."/>
            <person name="Yang L."/>
            <person name="Song C."/>
            <person name="Wang M."/>
            <person name="Shi J."/>
            <person name="Liu G."/>
            <person name="Liu J."/>
            <person name="Zhou H."/>
            <person name="Zhou W."/>
            <person name="Yu Q."/>
            <person name="An N."/>
            <person name="Chen Y."/>
            <person name="Cai Q."/>
            <person name="Wang B."/>
            <person name="Liu B."/>
            <person name="Min J."/>
            <person name="Huang Y."/>
            <person name="Wu H."/>
            <person name="Li Z."/>
            <person name="Zhang Y."/>
            <person name="Yin Y."/>
            <person name="Song W."/>
            <person name="Jiang J."/>
            <person name="Jackson S.A."/>
            <person name="Wing R.A."/>
            <person name="Wang J."/>
            <person name="Chen M."/>
        </authorList>
    </citation>
    <scope>NUCLEOTIDE SEQUENCE [LARGE SCALE GENOMIC DNA]</scope>
    <source>
        <strain evidence="1">cv. IRGC 101232</strain>
    </source>
</reference>
<dbReference type="Gramene" id="OB03G14240.1">
    <property type="protein sequence ID" value="OB03G14240.1"/>
    <property type="gene ID" value="OB03G14240"/>
</dbReference>
<evidence type="ECO:0000313" key="2">
    <source>
        <dbReference type="Proteomes" id="UP000006038"/>
    </source>
</evidence>
<dbReference type="EnsemblPlants" id="OB03G14240.1">
    <property type="protein sequence ID" value="OB03G14240.1"/>
    <property type="gene ID" value="OB03G14240"/>
</dbReference>
<accession>J3LK48</accession>
<organism evidence="1">
    <name type="scientific">Oryza brachyantha</name>
    <name type="common">malo sina</name>
    <dbReference type="NCBI Taxonomy" id="4533"/>
    <lineage>
        <taxon>Eukaryota</taxon>
        <taxon>Viridiplantae</taxon>
        <taxon>Streptophyta</taxon>
        <taxon>Embryophyta</taxon>
        <taxon>Tracheophyta</taxon>
        <taxon>Spermatophyta</taxon>
        <taxon>Magnoliopsida</taxon>
        <taxon>Liliopsida</taxon>
        <taxon>Poales</taxon>
        <taxon>Poaceae</taxon>
        <taxon>BOP clade</taxon>
        <taxon>Oryzoideae</taxon>
        <taxon>Oryzeae</taxon>
        <taxon>Oryzinae</taxon>
        <taxon>Oryza</taxon>
    </lineage>
</organism>
<evidence type="ECO:0000313" key="1">
    <source>
        <dbReference type="EnsemblPlants" id="OB03G14240.1"/>
    </source>
</evidence>
<protein>
    <submittedName>
        <fullName evidence="1">Uncharacterized protein</fullName>
    </submittedName>
</protein>